<keyword evidence="2" id="KW-0808">Transferase</keyword>
<dbReference type="PROSITE" id="PS50305">
    <property type="entry name" value="SIRTUIN"/>
    <property type="match status" value="1"/>
</dbReference>
<dbReference type="InterPro" id="IPR026591">
    <property type="entry name" value="Sirtuin_cat_small_dom_sf"/>
</dbReference>
<protein>
    <recommendedName>
        <fullName evidence="6">Deacetylase sirtuin-type domain-containing protein</fullName>
    </recommendedName>
</protein>
<keyword evidence="8" id="KW-1185">Reference proteome</keyword>
<evidence type="ECO:0000256" key="5">
    <source>
        <dbReference type="SAM" id="MobiDB-lite"/>
    </source>
</evidence>
<feature type="compositionally biased region" description="Basic and acidic residues" evidence="5">
    <location>
        <begin position="55"/>
        <end position="69"/>
    </location>
</feature>
<organism evidence="7 8">
    <name type="scientific">Humicola insolens</name>
    <name type="common">Soft-rot fungus</name>
    <dbReference type="NCBI Taxonomy" id="85995"/>
    <lineage>
        <taxon>Eukaryota</taxon>
        <taxon>Fungi</taxon>
        <taxon>Dikarya</taxon>
        <taxon>Ascomycota</taxon>
        <taxon>Pezizomycotina</taxon>
        <taxon>Sordariomycetes</taxon>
        <taxon>Sordariomycetidae</taxon>
        <taxon>Sordariales</taxon>
        <taxon>Chaetomiaceae</taxon>
        <taxon>Mycothermus</taxon>
    </lineage>
</organism>
<feature type="compositionally biased region" description="Low complexity" evidence="5">
    <location>
        <begin position="39"/>
        <end position="53"/>
    </location>
</feature>
<feature type="compositionally biased region" description="Polar residues" evidence="5">
    <location>
        <begin position="483"/>
        <end position="502"/>
    </location>
</feature>
<dbReference type="SUPFAM" id="SSF52467">
    <property type="entry name" value="DHS-like NAD/FAD-binding domain"/>
    <property type="match status" value="1"/>
</dbReference>
<keyword evidence="3" id="KW-0520">NAD</keyword>
<keyword evidence="4" id="KW-0479">Metal-binding</keyword>
<evidence type="ECO:0000256" key="1">
    <source>
        <dbReference type="ARBA" id="ARBA00006924"/>
    </source>
</evidence>
<evidence type="ECO:0000313" key="8">
    <source>
        <dbReference type="Proteomes" id="UP001583172"/>
    </source>
</evidence>
<dbReference type="PANTHER" id="PTHR47651:SF17">
    <property type="entry name" value="DEACETYLASE SIRTUIN-TYPE DOMAIN-CONTAINING PROTEIN"/>
    <property type="match status" value="1"/>
</dbReference>
<feature type="compositionally biased region" description="Low complexity" evidence="5">
    <location>
        <begin position="10"/>
        <end position="24"/>
    </location>
</feature>
<dbReference type="CDD" id="cd01407">
    <property type="entry name" value="SIR2-fam"/>
    <property type="match status" value="1"/>
</dbReference>
<feature type="domain" description="Deacetylase sirtuin-type" evidence="6">
    <location>
        <begin position="99"/>
        <end position="419"/>
    </location>
</feature>
<evidence type="ECO:0000256" key="4">
    <source>
        <dbReference type="PROSITE-ProRule" id="PRU00236"/>
    </source>
</evidence>
<evidence type="ECO:0000259" key="6">
    <source>
        <dbReference type="PROSITE" id="PS50305"/>
    </source>
</evidence>
<feature type="region of interest" description="Disordered" evidence="5">
    <location>
        <begin position="1"/>
        <end position="79"/>
    </location>
</feature>
<keyword evidence="4" id="KW-0862">Zinc</keyword>
<evidence type="ECO:0000313" key="7">
    <source>
        <dbReference type="EMBL" id="KAL1843022.1"/>
    </source>
</evidence>
<dbReference type="Pfam" id="PF02146">
    <property type="entry name" value="SIR2"/>
    <property type="match status" value="1"/>
</dbReference>
<feature type="region of interest" description="Disordered" evidence="5">
    <location>
        <begin position="440"/>
        <end position="606"/>
    </location>
</feature>
<feature type="active site" description="Proton acceptor" evidence="4">
    <location>
        <position position="243"/>
    </location>
</feature>
<feature type="binding site" evidence="4">
    <location>
        <position position="276"/>
    </location>
    <ligand>
        <name>Zn(2+)</name>
        <dbReference type="ChEBI" id="CHEBI:29105"/>
    </ligand>
</feature>
<evidence type="ECO:0000256" key="3">
    <source>
        <dbReference type="ARBA" id="ARBA00023027"/>
    </source>
</evidence>
<feature type="binding site" evidence="4">
    <location>
        <position position="251"/>
    </location>
    <ligand>
        <name>Zn(2+)</name>
        <dbReference type="ChEBI" id="CHEBI:29105"/>
    </ligand>
</feature>
<comment type="similarity">
    <text evidence="1">Belongs to the sirtuin family. Class I subfamily.</text>
</comment>
<comment type="caution">
    <text evidence="7">The sequence shown here is derived from an EMBL/GenBank/DDBJ whole genome shotgun (WGS) entry which is preliminary data.</text>
</comment>
<feature type="binding site" evidence="4">
    <location>
        <position position="254"/>
    </location>
    <ligand>
        <name>Zn(2+)</name>
        <dbReference type="ChEBI" id="CHEBI:29105"/>
    </ligand>
</feature>
<evidence type="ECO:0000256" key="2">
    <source>
        <dbReference type="ARBA" id="ARBA00022679"/>
    </source>
</evidence>
<dbReference type="InterPro" id="IPR026590">
    <property type="entry name" value="Ssirtuin_cat_dom"/>
</dbReference>
<feature type="compositionally biased region" description="Polar residues" evidence="5">
    <location>
        <begin position="463"/>
        <end position="474"/>
    </location>
</feature>
<dbReference type="InterPro" id="IPR003000">
    <property type="entry name" value="Sirtuin"/>
</dbReference>
<dbReference type="PANTHER" id="PTHR47651">
    <property type="entry name" value="NAD-DEPENDENT HISTONE DEACETYLASE HST4"/>
    <property type="match status" value="1"/>
</dbReference>
<dbReference type="Gene3D" id="3.30.1600.10">
    <property type="entry name" value="SIR2/SIRT2 'Small Domain"/>
    <property type="match status" value="1"/>
</dbReference>
<proteinExistence type="inferred from homology"/>
<dbReference type="Gene3D" id="3.40.50.1220">
    <property type="entry name" value="TPP-binding domain"/>
    <property type="match status" value="1"/>
</dbReference>
<sequence length="606" mass="66241">MTTPRDDSDFSSPPSSPLSVLSSSPAPPSPSFDIANRYPSPISSTFTSGSSSPLKRSDMSDSSEIRVRADGPPPTKRRRIAAPAKKERTTFYVDLEDRGDEEDEALERLLTALRKKKKIVVIAGAGISVSAGIPDFRSSTGLFATLRGQHKLKASGKHLFDASVYKHDASTESFHTMVRELAEMTAKAKPTPFHHMLASIAAEGRLLRMYTQNIDTLDTQMPPLATTVPLNTKGPWPVTIQLHGGLEKMVCTKCGHLEPFNASLFEGPEAPLCEKCKEQDQIRTAFAGKRSHGIGRLRPRIVLYNEYNPDEEAIGNVSQADLRRVPDAVIVVGTSLKIPGVRRIVKEMCQLTRSRRDGITAWINIDPEPPGAEFKDCWDIIVRGKCDDIAELARLPPWDQQDIGDPESYMVTGDELKEKRCAESLNRDRIDIILESRGSKEKGLGTPSRKSVLPLENLGIPTPTASPRHQSPISVSKPAAKGQSKQTTLPFGNSKPVQTQKAATAPKRKSRPSKKSEPAPKPKNRLDQTFRATKATAATSTKAAPKDVETPRKRSPSDEIPDSSDLSDLSSPIDPPSDFLSLPVLRPANRVAKSAPLTIPTRGSRK</sequence>
<feature type="compositionally biased region" description="Low complexity" evidence="5">
    <location>
        <begin position="563"/>
        <end position="583"/>
    </location>
</feature>
<accession>A0ABR3VMS2</accession>
<feature type="binding site" evidence="4">
    <location>
        <position position="273"/>
    </location>
    <ligand>
        <name>Zn(2+)</name>
        <dbReference type="ChEBI" id="CHEBI:29105"/>
    </ligand>
</feature>
<dbReference type="Proteomes" id="UP001583172">
    <property type="component" value="Unassembled WGS sequence"/>
</dbReference>
<feature type="compositionally biased region" description="Basic and acidic residues" evidence="5">
    <location>
        <begin position="514"/>
        <end position="528"/>
    </location>
</feature>
<feature type="compositionally biased region" description="Low complexity" evidence="5">
    <location>
        <begin position="532"/>
        <end position="543"/>
    </location>
</feature>
<reference evidence="7 8" key="1">
    <citation type="journal article" date="2024" name="Commun. Biol.">
        <title>Comparative genomic analysis of thermophilic fungi reveals convergent evolutionary adaptations and gene losses.</title>
        <authorList>
            <person name="Steindorff A.S."/>
            <person name="Aguilar-Pontes M.V."/>
            <person name="Robinson A.J."/>
            <person name="Andreopoulos B."/>
            <person name="LaButti K."/>
            <person name="Kuo A."/>
            <person name="Mondo S."/>
            <person name="Riley R."/>
            <person name="Otillar R."/>
            <person name="Haridas S."/>
            <person name="Lipzen A."/>
            <person name="Grimwood J."/>
            <person name="Schmutz J."/>
            <person name="Clum A."/>
            <person name="Reid I.D."/>
            <person name="Moisan M.C."/>
            <person name="Butler G."/>
            <person name="Nguyen T.T.M."/>
            <person name="Dewar K."/>
            <person name="Conant G."/>
            <person name="Drula E."/>
            <person name="Henrissat B."/>
            <person name="Hansel C."/>
            <person name="Singer S."/>
            <person name="Hutchinson M.I."/>
            <person name="de Vries R.P."/>
            <person name="Natvig D.O."/>
            <person name="Powell A.J."/>
            <person name="Tsang A."/>
            <person name="Grigoriev I.V."/>
        </authorList>
    </citation>
    <scope>NUCLEOTIDE SEQUENCE [LARGE SCALE GENOMIC DNA]</scope>
    <source>
        <strain evidence="7 8">CBS 620.91</strain>
    </source>
</reference>
<name>A0ABR3VMS2_HUMIN</name>
<dbReference type="InterPro" id="IPR029035">
    <property type="entry name" value="DHS-like_NAD/FAD-binding_dom"/>
</dbReference>
<gene>
    <name evidence="7" type="ORF">VTJ49DRAFT_3336</name>
</gene>
<feature type="compositionally biased region" description="Basic and acidic residues" evidence="5">
    <location>
        <begin position="544"/>
        <end position="557"/>
    </location>
</feature>
<dbReference type="EMBL" id="JAZGSY010000026">
    <property type="protein sequence ID" value="KAL1843022.1"/>
    <property type="molecule type" value="Genomic_DNA"/>
</dbReference>